<dbReference type="InterPro" id="IPR004107">
    <property type="entry name" value="Integrase_SAM-like_N"/>
</dbReference>
<evidence type="ECO:0008006" key="9">
    <source>
        <dbReference type="Google" id="ProtNLM"/>
    </source>
</evidence>
<dbReference type="InterPro" id="IPR044068">
    <property type="entry name" value="CB"/>
</dbReference>
<dbReference type="InterPro" id="IPR050090">
    <property type="entry name" value="Tyrosine_recombinase_XerCD"/>
</dbReference>
<dbReference type="GO" id="GO:0015074">
    <property type="term" value="P:DNA integration"/>
    <property type="evidence" value="ECO:0007669"/>
    <property type="project" value="UniProtKB-KW"/>
</dbReference>
<evidence type="ECO:0000259" key="6">
    <source>
        <dbReference type="PROSITE" id="PS51900"/>
    </source>
</evidence>
<sequence length="263" mass="31484">MDFINEFLKNSKENGKINSSTLEIYRKDIEDFDGFIVGKDLLDVETQDIINYIEELRKKYSDMSIYRKLSSIKSFYKYLLKSKIIDETPVKDIELPNRVKKVTEPLERWELKRILDICNDSYEERRDSLVIKLLYETGFKIGDILNLEKESLKKYEYKIINIRSASKILNQKISEELAKELRYFVEELLPKMYTNRNKIFQELTREGFRVRFIAYGKRAELTREISPNMIKKIIVEEKTRDEEGYSFIDKIREQYMRIGIGDD</sequence>
<organism evidence="7 8">
    <name type="scientific">Fusobacterium mortiferum</name>
    <dbReference type="NCBI Taxonomy" id="850"/>
    <lineage>
        <taxon>Bacteria</taxon>
        <taxon>Fusobacteriati</taxon>
        <taxon>Fusobacteriota</taxon>
        <taxon>Fusobacteriia</taxon>
        <taxon>Fusobacteriales</taxon>
        <taxon>Fusobacteriaceae</taxon>
        <taxon>Fusobacterium</taxon>
    </lineage>
</organism>
<dbReference type="EMBL" id="QRHL01000020">
    <property type="protein sequence ID" value="RHF70912.1"/>
    <property type="molecule type" value="Genomic_DNA"/>
</dbReference>
<protein>
    <recommendedName>
        <fullName evidence="9">Integrase</fullName>
    </recommendedName>
</protein>
<dbReference type="Pfam" id="PF00589">
    <property type="entry name" value="Phage_integrase"/>
    <property type="match status" value="1"/>
</dbReference>
<gene>
    <name evidence="7" type="ORF">DW663_09690</name>
</gene>
<evidence type="ECO:0000256" key="3">
    <source>
        <dbReference type="ARBA" id="ARBA00023172"/>
    </source>
</evidence>
<dbReference type="PANTHER" id="PTHR30349">
    <property type="entry name" value="PHAGE INTEGRASE-RELATED"/>
    <property type="match status" value="1"/>
</dbReference>
<dbReference type="InterPro" id="IPR002104">
    <property type="entry name" value="Integrase_catalytic"/>
</dbReference>
<evidence type="ECO:0000259" key="5">
    <source>
        <dbReference type="PROSITE" id="PS51898"/>
    </source>
</evidence>
<proteinExistence type="predicted"/>
<dbReference type="RefSeq" id="WP_117708817.1">
    <property type="nucleotide sequence ID" value="NZ_CAEUHP010000001.1"/>
</dbReference>
<dbReference type="PROSITE" id="PS51898">
    <property type="entry name" value="TYR_RECOMBINASE"/>
    <property type="match status" value="1"/>
</dbReference>
<evidence type="ECO:0000256" key="1">
    <source>
        <dbReference type="ARBA" id="ARBA00022908"/>
    </source>
</evidence>
<keyword evidence="3" id="KW-0233">DNA recombination</keyword>
<dbReference type="GO" id="GO:0006310">
    <property type="term" value="P:DNA recombination"/>
    <property type="evidence" value="ECO:0007669"/>
    <property type="project" value="UniProtKB-KW"/>
</dbReference>
<dbReference type="PANTHER" id="PTHR30349:SF81">
    <property type="entry name" value="TYROSINE RECOMBINASE XERC"/>
    <property type="match status" value="1"/>
</dbReference>
<dbReference type="SUPFAM" id="SSF56349">
    <property type="entry name" value="DNA breaking-rejoining enzymes"/>
    <property type="match status" value="1"/>
</dbReference>
<evidence type="ECO:0000313" key="8">
    <source>
        <dbReference type="Proteomes" id="UP000284676"/>
    </source>
</evidence>
<reference evidence="7 8" key="1">
    <citation type="submission" date="2018-08" db="EMBL/GenBank/DDBJ databases">
        <title>A genome reference for cultivated species of the human gut microbiota.</title>
        <authorList>
            <person name="Zou Y."/>
            <person name="Xue W."/>
            <person name="Luo G."/>
        </authorList>
    </citation>
    <scope>NUCLEOTIDE SEQUENCE [LARGE SCALE GENOMIC DNA]</scope>
    <source>
        <strain evidence="7 8">AM25-1</strain>
    </source>
</reference>
<dbReference type="Gene3D" id="1.10.443.10">
    <property type="entry name" value="Intergrase catalytic core"/>
    <property type="match status" value="1"/>
</dbReference>
<name>A0A414PQX0_FUSMR</name>
<dbReference type="Pfam" id="PF02899">
    <property type="entry name" value="Phage_int_SAM_1"/>
    <property type="match status" value="1"/>
</dbReference>
<dbReference type="InterPro" id="IPR010998">
    <property type="entry name" value="Integrase_recombinase_N"/>
</dbReference>
<feature type="domain" description="Tyr recombinase" evidence="5">
    <location>
        <begin position="101"/>
        <end position="263"/>
    </location>
</feature>
<dbReference type="InterPro" id="IPR013762">
    <property type="entry name" value="Integrase-like_cat_sf"/>
</dbReference>
<dbReference type="PROSITE" id="PS51900">
    <property type="entry name" value="CB"/>
    <property type="match status" value="1"/>
</dbReference>
<comment type="caution">
    <text evidence="7">The sequence shown here is derived from an EMBL/GenBank/DDBJ whole genome shotgun (WGS) entry which is preliminary data.</text>
</comment>
<dbReference type="AlphaFoldDB" id="A0A414PQX0"/>
<evidence type="ECO:0000256" key="4">
    <source>
        <dbReference type="PROSITE-ProRule" id="PRU01248"/>
    </source>
</evidence>
<evidence type="ECO:0000256" key="2">
    <source>
        <dbReference type="ARBA" id="ARBA00023125"/>
    </source>
</evidence>
<keyword evidence="1" id="KW-0229">DNA integration</keyword>
<keyword evidence="2 4" id="KW-0238">DNA-binding</keyword>
<dbReference type="GO" id="GO:0003677">
    <property type="term" value="F:DNA binding"/>
    <property type="evidence" value="ECO:0007669"/>
    <property type="project" value="UniProtKB-UniRule"/>
</dbReference>
<feature type="domain" description="Core-binding (CB)" evidence="6">
    <location>
        <begin position="1"/>
        <end position="80"/>
    </location>
</feature>
<dbReference type="Gene3D" id="1.10.150.130">
    <property type="match status" value="1"/>
</dbReference>
<dbReference type="InterPro" id="IPR011010">
    <property type="entry name" value="DNA_brk_join_enz"/>
</dbReference>
<dbReference type="Proteomes" id="UP000284676">
    <property type="component" value="Unassembled WGS sequence"/>
</dbReference>
<accession>A0A414PQX0</accession>
<evidence type="ECO:0000313" key="7">
    <source>
        <dbReference type="EMBL" id="RHF70912.1"/>
    </source>
</evidence>